<organism evidence="2 3">
    <name type="scientific">Paramesorhizobium deserti</name>
    <dbReference type="NCBI Taxonomy" id="1494590"/>
    <lineage>
        <taxon>Bacteria</taxon>
        <taxon>Pseudomonadati</taxon>
        <taxon>Pseudomonadota</taxon>
        <taxon>Alphaproteobacteria</taxon>
        <taxon>Hyphomicrobiales</taxon>
        <taxon>Phyllobacteriaceae</taxon>
        <taxon>Paramesorhizobium</taxon>
    </lineage>
</organism>
<comment type="caution">
    <text evidence="2">The sequence shown here is derived from an EMBL/GenBank/DDBJ whole genome shotgun (WGS) entry which is preliminary data.</text>
</comment>
<evidence type="ECO:0000256" key="1">
    <source>
        <dbReference type="SAM" id="MobiDB-lite"/>
    </source>
</evidence>
<dbReference type="Proteomes" id="UP000070107">
    <property type="component" value="Unassembled WGS sequence"/>
</dbReference>
<evidence type="ECO:0000313" key="3">
    <source>
        <dbReference type="Proteomes" id="UP000070107"/>
    </source>
</evidence>
<protein>
    <submittedName>
        <fullName evidence="2">Uncharacterized protein</fullName>
    </submittedName>
</protein>
<dbReference type="AlphaFoldDB" id="A0A135HTA0"/>
<reference evidence="2 3" key="1">
    <citation type="submission" date="2015-11" db="EMBL/GenBank/DDBJ databases">
        <title>Draft genome sequence of Paramesorhizobium deserti A-3-E, a strain highly resistant to diverse beta-lactam antibiotics.</title>
        <authorList>
            <person name="Lv R."/>
            <person name="Yang X."/>
            <person name="Fang N."/>
            <person name="Guo J."/>
            <person name="Luo X."/>
            <person name="Peng F."/>
            <person name="Yang R."/>
            <person name="Cui Y."/>
            <person name="Fang C."/>
            <person name="Song Y."/>
        </authorList>
    </citation>
    <scope>NUCLEOTIDE SEQUENCE [LARGE SCALE GENOMIC DNA]</scope>
    <source>
        <strain evidence="2 3">A-3-E</strain>
    </source>
</reference>
<name>A0A135HTA0_9HYPH</name>
<accession>A0A135HTA0</accession>
<keyword evidence="3" id="KW-1185">Reference proteome</keyword>
<feature type="region of interest" description="Disordered" evidence="1">
    <location>
        <begin position="78"/>
        <end position="106"/>
    </location>
</feature>
<dbReference type="EMBL" id="LNTU01000034">
    <property type="protein sequence ID" value="KXF76415.1"/>
    <property type="molecule type" value="Genomic_DNA"/>
</dbReference>
<proteinExistence type="predicted"/>
<dbReference type="STRING" id="1494590.ATN84_16225"/>
<evidence type="ECO:0000313" key="2">
    <source>
        <dbReference type="EMBL" id="KXF76415.1"/>
    </source>
</evidence>
<gene>
    <name evidence="2" type="ORF">ATN84_16225</name>
</gene>
<sequence length="106" mass="11375">MGHGLACEQRTHDRNAFGQPVIADGLSRPAISRDVLVRGFTGAARHPEAAGEHLAEGGCSLSNDRRVYRWPGAVTTPKGRDVACKAAPSQDQAKPDWPCRSLQGEK</sequence>